<evidence type="ECO:0000259" key="1">
    <source>
        <dbReference type="Pfam" id="PF09995"/>
    </source>
</evidence>
<accession>A0A6J6EEE4</accession>
<dbReference type="AlphaFoldDB" id="A0A6J6EEE4"/>
<reference evidence="2" key="1">
    <citation type="submission" date="2020-05" db="EMBL/GenBank/DDBJ databases">
        <authorList>
            <person name="Chiriac C."/>
            <person name="Salcher M."/>
            <person name="Ghai R."/>
            <person name="Kavagutti S V."/>
        </authorList>
    </citation>
    <scope>NUCLEOTIDE SEQUENCE</scope>
</reference>
<dbReference type="InterPro" id="IPR018713">
    <property type="entry name" value="MPAB/Lcp_cat_dom"/>
</dbReference>
<dbReference type="PANTHER" id="PTHR36151">
    <property type="entry name" value="BLR2777 PROTEIN"/>
    <property type="match status" value="1"/>
</dbReference>
<proteinExistence type="predicted"/>
<dbReference type="EMBL" id="CAEZTX010000001">
    <property type="protein sequence ID" value="CAB4574891.1"/>
    <property type="molecule type" value="Genomic_DNA"/>
</dbReference>
<protein>
    <submittedName>
        <fullName evidence="2">Unannotated protein</fullName>
    </submittedName>
</protein>
<name>A0A6J6EEE4_9ZZZZ</name>
<gene>
    <name evidence="2" type="ORF">UFOPK1755_00068</name>
</gene>
<evidence type="ECO:0000313" key="2">
    <source>
        <dbReference type="EMBL" id="CAB4574891.1"/>
    </source>
</evidence>
<feature type="domain" description="ER-bound oxygenase mpaB/mpaB'/Rubber oxygenase catalytic" evidence="1">
    <location>
        <begin position="16"/>
        <end position="228"/>
    </location>
</feature>
<organism evidence="2">
    <name type="scientific">freshwater metagenome</name>
    <dbReference type="NCBI Taxonomy" id="449393"/>
    <lineage>
        <taxon>unclassified sequences</taxon>
        <taxon>metagenomes</taxon>
        <taxon>ecological metagenomes</taxon>
    </lineage>
</organism>
<sequence length="266" mass="29377">MSYDPRGIYSPDSIVWRLHSDPSMLVGGVRALFQQALHPVAMAGVATHSNFREDAWGRLQRTGDYVTTLTFGSTEQALELTSRVRRVHTKLGLDNPHELLWVHMAMVDSFLDVAFRSGMTLSVEDKDAYISSMVEFAELVGIPRSDVPTTLTQLKEYFKTIAPELAATDDAKRAAIFLTLPPLPTVIRFATAAAPAWAALSSLAASSLPRWARDLYGWPTLPAQELATNLSLLATRKSLSLIPPIFIAPPIFHEGMRRWKSESVSA</sequence>
<dbReference type="Pfam" id="PF09995">
    <property type="entry name" value="MPAB_Lcp_cat"/>
    <property type="match status" value="1"/>
</dbReference>
<dbReference type="GO" id="GO:0016491">
    <property type="term" value="F:oxidoreductase activity"/>
    <property type="evidence" value="ECO:0007669"/>
    <property type="project" value="InterPro"/>
</dbReference>
<dbReference type="PANTHER" id="PTHR36151:SF3">
    <property type="entry name" value="ER-BOUND OXYGENASE MPAB_MPAB'_RUBBER OXYGENASE CATALYTIC DOMAIN-CONTAINING PROTEIN"/>
    <property type="match status" value="1"/>
</dbReference>